<evidence type="ECO:0000313" key="4">
    <source>
        <dbReference type="EMBL" id="QIO04604.1"/>
    </source>
</evidence>
<dbReference type="PANTHER" id="PTHR23028:SF53">
    <property type="entry name" value="ACYL_TRANSF_3 DOMAIN-CONTAINING PROTEIN"/>
    <property type="match status" value="1"/>
</dbReference>
<dbReference type="AlphaFoldDB" id="A0A6G8RRS3"/>
<dbReference type="KEGG" id="asha:G8E00_00835"/>
<dbReference type="EMBL" id="CP049801">
    <property type="protein sequence ID" value="QIO04604.1"/>
    <property type="molecule type" value="Genomic_DNA"/>
</dbReference>
<accession>A0A6G8RRS3</accession>
<dbReference type="Pfam" id="PF19040">
    <property type="entry name" value="SGNH"/>
    <property type="match status" value="1"/>
</dbReference>
<dbReference type="PANTHER" id="PTHR23028">
    <property type="entry name" value="ACETYLTRANSFERASE"/>
    <property type="match status" value="1"/>
</dbReference>
<keyword evidence="5" id="KW-1185">Reference proteome</keyword>
<dbReference type="InterPro" id="IPR002656">
    <property type="entry name" value="Acyl_transf_3_dom"/>
</dbReference>
<keyword evidence="4" id="KW-0808">Transferase</keyword>
<gene>
    <name evidence="4" type="ORF">G8E00_00835</name>
</gene>
<dbReference type="Pfam" id="PF01757">
    <property type="entry name" value="Acyl_transf_3"/>
    <property type="match status" value="1"/>
</dbReference>
<evidence type="ECO:0000259" key="3">
    <source>
        <dbReference type="Pfam" id="PF19040"/>
    </source>
</evidence>
<protein>
    <submittedName>
        <fullName evidence="4">Acyltransferase</fullName>
    </submittedName>
</protein>
<dbReference type="GO" id="GO:0016747">
    <property type="term" value="F:acyltransferase activity, transferring groups other than amino-acyl groups"/>
    <property type="evidence" value="ECO:0007669"/>
    <property type="project" value="InterPro"/>
</dbReference>
<feature type="transmembrane region" description="Helical" evidence="1">
    <location>
        <begin position="177"/>
        <end position="199"/>
    </location>
</feature>
<feature type="transmembrane region" description="Helical" evidence="1">
    <location>
        <begin position="263"/>
        <end position="281"/>
    </location>
</feature>
<organism evidence="4 5">
    <name type="scientific">Acinetobacter shaoyimingii</name>
    <dbReference type="NCBI Taxonomy" id="2715164"/>
    <lineage>
        <taxon>Bacteria</taxon>
        <taxon>Pseudomonadati</taxon>
        <taxon>Pseudomonadota</taxon>
        <taxon>Gammaproteobacteria</taxon>
        <taxon>Moraxellales</taxon>
        <taxon>Moraxellaceae</taxon>
        <taxon>Acinetobacter</taxon>
    </lineage>
</organism>
<keyword evidence="4" id="KW-0012">Acyltransferase</keyword>
<evidence type="ECO:0000313" key="5">
    <source>
        <dbReference type="Proteomes" id="UP000502297"/>
    </source>
</evidence>
<keyword evidence="1" id="KW-0812">Transmembrane</keyword>
<feature type="domain" description="Acyltransferase 3" evidence="2">
    <location>
        <begin position="19"/>
        <end position="342"/>
    </location>
</feature>
<dbReference type="GO" id="GO:0016020">
    <property type="term" value="C:membrane"/>
    <property type="evidence" value="ECO:0007669"/>
    <property type="project" value="TreeGrafter"/>
</dbReference>
<dbReference type="InterPro" id="IPR050879">
    <property type="entry name" value="Acyltransferase_3"/>
</dbReference>
<feature type="transmembrane region" description="Helical" evidence="1">
    <location>
        <begin position="146"/>
        <end position="165"/>
    </location>
</feature>
<evidence type="ECO:0000256" key="1">
    <source>
        <dbReference type="SAM" id="Phobius"/>
    </source>
</evidence>
<feature type="transmembrane region" description="Helical" evidence="1">
    <location>
        <begin position="236"/>
        <end position="257"/>
    </location>
</feature>
<sequence>MGLSTLKNKPSNTQYFRPEIQGIRLLGALLVACFHIWGNGVSGGVDVFFVISGYFLGYSKLNRIRQSEKFSAHNHIQRFIQRTIPEVILVLLFCFITTIFILSPVSWKNNFSHIVASAIYLENYWLIIRSSDYLARNESVSLVQHFWAISIIAQVYVSWIIIVKLSKFGANLFKLNLTFCMVALLSILSLCSFCWGIYFTFTQPEAAYFDLFSRYWQFAVGAIAALATAKIAKSSTVLVSIGFALIVSCGFVVGSAFKFPGFAALWPVAGAILVLVFARGLQSNLITILSHPWIVKGGFLGFGVYLWHWPLYILYLRVTNKNPDILSGIIIICLSFILAWLSSKITLLFSIHSQNIQKKSQILVFGLFTIALCSLISEKTISKFPAFADKVMSHFYTSNIIPGPLSKSLNRPESSVLGCFIGKDEADIKTCIFNEDGKNGSIYLVGGSHADHWLPALQEIMQEKDFKIYTSTKGSCTFANTQERFLVERNFNESCIEWNNQVMADILKTKPNLVIAIGTRIFKNAETPSNFNAQSTTAVKTNSTIIEMIPPAYLSNFKILKNHGIEVLAIRDNPDMSRNIPDCVHQLNYQESDCIQLREDNLDDQAFIQQKKAVEDWLYIADPTPHYCDEKYCFAVKDNIMIYRDADHLTVEYAKTLAPWLDHQLKAVHFYQ</sequence>
<feature type="transmembrane region" description="Helical" evidence="1">
    <location>
        <begin position="293"/>
        <end position="313"/>
    </location>
</feature>
<dbReference type="RefSeq" id="WP_166221354.1">
    <property type="nucleotide sequence ID" value="NZ_CP049801.1"/>
</dbReference>
<dbReference type="GO" id="GO:0000271">
    <property type="term" value="P:polysaccharide biosynthetic process"/>
    <property type="evidence" value="ECO:0007669"/>
    <property type="project" value="TreeGrafter"/>
</dbReference>
<name>A0A6G8RRS3_9GAMM</name>
<feature type="transmembrane region" description="Helical" evidence="1">
    <location>
        <begin position="87"/>
        <end position="107"/>
    </location>
</feature>
<feature type="domain" description="SGNH" evidence="3">
    <location>
        <begin position="419"/>
        <end position="659"/>
    </location>
</feature>
<feature type="transmembrane region" description="Helical" evidence="1">
    <location>
        <begin position="44"/>
        <end position="61"/>
    </location>
</feature>
<feature type="transmembrane region" description="Helical" evidence="1">
    <location>
        <begin position="361"/>
        <end position="377"/>
    </location>
</feature>
<keyword evidence="1" id="KW-1133">Transmembrane helix</keyword>
<reference evidence="4 5" key="1">
    <citation type="submission" date="2020-03" db="EMBL/GenBank/DDBJ databases">
        <authorList>
            <person name="Zhu W."/>
        </authorList>
    </citation>
    <scope>NUCLEOTIDE SEQUENCE [LARGE SCALE GENOMIC DNA]</scope>
    <source>
        <strain evidence="4 5">323-1</strain>
    </source>
</reference>
<feature type="transmembrane region" description="Helical" evidence="1">
    <location>
        <begin position="325"/>
        <end position="349"/>
    </location>
</feature>
<dbReference type="InterPro" id="IPR043968">
    <property type="entry name" value="SGNH"/>
</dbReference>
<evidence type="ECO:0000259" key="2">
    <source>
        <dbReference type="Pfam" id="PF01757"/>
    </source>
</evidence>
<keyword evidence="1" id="KW-0472">Membrane</keyword>
<dbReference type="Proteomes" id="UP000502297">
    <property type="component" value="Chromosome"/>
</dbReference>
<proteinExistence type="predicted"/>